<evidence type="ECO:0000256" key="4">
    <source>
        <dbReference type="RuleBase" id="RU004508"/>
    </source>
</evidence>
<dbReference type="GO" id="GO:0030170">
    <property type="term" value="F:pyridoxal phosphate binding"/>
    <property type="evidence" value="ECO:0007669"/>
    <property type="project" value="TreeGrafter"/>
</dbReference>
<dbReference type="EMBL" id="WRXN01000005">
    <property type="protein sequence ID" value="MVT09349.1"/>
    <property type="molecule type" value="Genomic_DNA"/>
</dbReference>
<dbReference type="InterPro" id="IPR000653">
    <property type="entry name" value="DegT/StrS_aminotransferase"/>
</dbReference>
<evidence type="ECO:0000256" key="1">
    <source>
        <dbReference type="ARBA" id="ARBA00037999"/>
    </source>
</evidence>
<dbReference type="InterPro" id="IPR015424">
    <property type="entry name" value="PyrdxlP-dep_Trfase"/>
</dbReference>
<dbReference type="SUPFAM" id="SSF53383">
    <property type="entry name" value="PLP-dependent transferases"/>
    <property type="match status" value="1"/>
</dbReference>
<keyword evidence="6" id="KW-1185">Reference proteome</keyword>
<dbReference type="GO" id="GO:0000271">
    <property type="term" value="P:polysaccharide biosynthetic process"/>
    <property type="evidence" value="ECO:0007669"/>
    <property type="project" value="TreeGrafter"/>
</dbReference>
<dbReference type="InterPro" id="IPR015422">
    <property type="entry name" value="PyrdxlP-dep_Trfase_small"/>
</dbReference>
<feature type="modified residue" description="N6-(pyridoxal phosphate)lysine" evidence="3">
    <location>
        <position position="197"/>
    </location>
</feature>
<keyword evidence="5" id="KW-0808">Transferase</keyword>
<proteinExistence type="inferred from homology"/>
<gene>
    <name evidence="5" type="ORF">GO493_13850</name>
</gene>
<evidence type="ECO:0000256" key="2">
    <source>
        <dbReference type="PIRSR" id="PIRSR000390-1"/>
    </source>
</evidence>
<dbReference type="GO" id="GO:0008483">
    <property type="term" value="F:transaminase activity"/>
    <property type="evidence" value="ECO:0007669"/>
    <property type="project" value="UniProtKB-KW"/>
</dbReference>
<dbReference type="AlphaFoldDB" id="A0A7K1U4U3"/>
<dbReference type="Pfam" id="PF01041">
    <property type="entry name" value="DegT_DnrJ_EryC1"/>
    <property type="match status" value="1"/>
</dbReference>
<dbReference type="Gene3D" id="3.40.640.10">
    <property type="entry name" value="Type I PLP-dependent aspartate aminotransferase-like (Major domain)"/>
    <property type="match status" value="1"/>
</dbReference>
<dbReference type="CDD" id="cd00616">
    <property type="entry name" value="AHBA_syn"/>
    <property type="match status" value="1"/>
</dbReference>
<dbReference type="Proteomes" id="UP000461730">
    <property type="component" value="Unassembled WGS sequence"/>
</dbReference>
<keyword evidence="3 4" id="KW-0663">Pyridoxal phosphate</keyword>
<accession>A0A7K1U4U3</accession>
<evidence type="ECO:0000256" key="3">
    <source>
        <dbReference type="PIRSR" id="PIRSR000390-2"/>
    </source>
</evidence>
<dbReference type="Gene3D" id="3.90.1150.10">
    <property type="entry name" value="Aspartate Aminotransferase, domain 1"/>
    <property type="match status" value="1"/>
</dbReference>
<comment type="similarity">
    <text evidence="1 4">Belongs to the DegT/DnrJ/EryC1 family.</text>
</comment>
<dbReference type="RefSeq" id="WP_157306778.1">
    <property type="nucleotide sequence ID" value="NZ_WRXN01000005.1"/>
</dbReference>
<name>A0A7K1U4U3_9BACT</name>
<evidence type="ECO:0000313" key="5">
    <source>
        <dbReference type="EMBL" id="MVT09349.1"/>
    </source>
</evidence>
<organism evidence="5 6">
    <name type="scientific">Chitinophaga tropicalis</name>
    <dbReference type="NCBI Taxonomy" id="2683588"/>
    <lineage>
        <taxon>Bacteria</taxon>
        <taxon>Pseudomonadati</taxon>
        <taxon>Bacteroidota</taxon>
        <taxon>Chitinophagia</taxon>
        <taxon>Chitinophagales</taxon>
        <taxon>Chitinophagaceae</taxon>
        <taxon>Chitinophaga</taxon>
    </lineage>
</organism>
<dbReference type="PIRSF" id="PIRSF000390">
    <property type="entry name" value="PLP_StrS"/>
    <property type="match status" value="1"/>
</dbReference>
<reference evidence="5 6" key="1">
    <citation type="submission" date="2019-12" db="EMBL/GenBank/DDBJ databases">
        <title>Chitinophaga sp. strain ysch24 (GDMCC 1.1355), whole genome shotgun sequence.</title>
        <authorList>
            <person name="Zhang X."/>
        </authorList>
    </citation>
    <scope>NUCLEOTIDE SEQUENCE [LARGE SCALE GENOMIC DNA]</scope>
    <source>
        <strain evidence="6">ysch24</strain>
    </source>
</reference>
<dbReference type="InterPro" id="IPR015421">
    <property type="entry name" value="PyrdxlP-dep_Trfase_major"/>
</dbReference>
<sequence>MLKDTVAVELPLMDTSEGIVLFHPNIPENAVKQLKDVLESRWIGQGPKVQMFENLFDTRIAAPCKSIAVGSGTDALHLAYLLADIQPGDEVIVPVFTCTATNIPLLYIGAKIVFCDIDENLNINADAVEDLITDKTKAIVCVHYGGLPCNMDVLWELGRKYDLKIIEDAAHALGAKYRGKTIGSESDFSMFSFQAIKHITTGDGGMLTIKDEELVEKAKRLRWFGIDRLRKQKGIWENDITEIGYKYQMTDLSAALGIASLEEFDKHLEHRQRLYRKYCEQLAGADGIRIIGNEYPEREHAAWLLTAEVDNLGDFIRHLRHYGIESGQVHYRNDRYSIFGGSVKGRFDMMDRMEDRYVVLPLHSKVSEPDVEKIAGIIKRGW</sequence>
<protein>
    <submittedName>
        <fullName evidence="5">Aminotransferase class V-fold PLP-dependent enzyme</fullName>
    </submittedName>
</protein>
<keyword evidence="5" id="KW-0032">Aminotransferase</keyword>
<dbReference type="PANTHER" id="PTHR30244:SF34">
    <property type="entry name" value="DTDP-4-AMINO-4,6-DIDEOXYGALACTOSE TRANSAMINASE"/>
    <property type="match status" value="1"/>
</dbReference>
<evidence type="ECO:0000313" key="6">
    <source>
        <dbReference type="Proteomes" id="UP000461730"/>
    </source>
</evidence>
<comment type="caution">
    <text evidence="5">The sequence shown here is derived from an EMBL/GenBank/DDBJ whole genome shotgun (WGS) entry which is preliminary data.</text>
</comment>
<dbReference type="PANTHER" id="PTHR30244">
    <property type="entry name" value="TRANSAMINASE"/>
    <property type="match status" value="1"/>
</dbReference>
<feature type="active site" description="Proton acceptor" evidence="2">
    <location>
        <position position="197"/>
    </location>
</feature>